<evidence type="ECO:0000313" key="3">
    <source>
        <dbReference type="Proteomes" id="UP000235616"/>
    </source>
</evidence>
<organism evidence="2 3">
    <name type="scientific">Trinickia dabaoshanensis</name>
    <dbReference type="NCBI Taxonomy" id="564714"/>
    <lineage>
        <taxon>Bacteria</taxon>
        <taxon>Pseudomonadati</taxon>
        <taxon>Pseudomonadota</taxon>
        <taxon>Betaproteobacteria</taxon>
        <taxon>Burkholderiales</taxon>
        <taxon>Burkholderiaceae</taxon>
        <taxon>Trinickia</taxon>
    </lineage>
</organism>
<keyword evidence="3" id="KW-1185">Reference proteome</keyword>
<evidence type="ECO:0000259" key="1">
    <source>
        <dbReference type="Pfam" id="PF21217"/>
    </source>
</evidence>
<dbReference type="InterPro" id="IPR048851">
    <property type="entry name" value="PaaA2_dom"/>
</dbReference>
<protein>
    <submittedName>
        <fullName evidence="2">Stability determinant</fullName>
    </submittedName>
</protein>
<reference evidence="2 3" key="1">
    <citation type="submission" date="2018-01" db="EMBL/GenBank/DDBJ databases">
        <title>Whole genome analyses suggest that Burkholderia sensu lato contains two further novel genera in the rhizoxinica-symbiotica group Mycetohabitans gen. nov., and Trinickia gen. nov.: implications for the evolution of diazotrophy and nodulation in the Burkholderiaceae.</title>
        <authorList>
            <person name="Estrada-de los Santos P."/>
            <person name="Palmer M."/>
            <person name="Chavez-Ramirez B."/>
            <person name="Beukes C."/>
            <person name="Steenkamp E.T."/>
            <person name="Hirsch A.M."/>
            <person name="Manyaka P."/>
            <person name="Maluk M."/>
            <person name="Lafos M."/>
            <person name="Crook M."/>
            <person name="Gross E."/>
            <person name="Simon M.F."/>
            <person name="Bueno dos Reis Junior F."/>
            <person name="Poole P.S."/>
            <person name="Venter S.N."/>
            <person name="James E.K."/>
        </authorList>
    </citation>
    <scope>NUCLEOTIDE SEQUENCE [LARGE SCALE GENOMIC DNA]</scope>
    <source>
        <strain evidence="2 3">GIMN1.004</strain>
    </source>
</reference>
<evidence type="ECO:0000313" key="2">
    <source>
        <dbReference type="EMBL" id="PMS21320.1"/>
    </source>
</evidence>
<gene>
    <name evidence="2" type="ORF">C0Z18_08290</name>
</gene>
<dbReference type="AlphaFoldDB" id="A0A2N7VVZ5"/>
<name>A0A2N7VVZ5_9BURK</name>
<dbReference type="Proteomes" id="UP000235616">
    <property type="component" value="Unassembled WGS sequence"/>
</dbReference>
<dbReference type="Gene3D" id="6.20.450.20">
    <property type="match status" value="1"/>
</dbReference>
<dbReference type="EMBL" id="PNYA01000006">
    <property type="protein sequence ID" value="PMS21320.1"/>
    <property type="molecule type" value="Genomic_DNA"/>
</dbReference>
<accession>A0A2N7VVZ5</accession>
<proteinExistence type="predicted"/>
<feature type="domain" description="Stability determinant" evidence="1">
    <location>
        <begin position="18"/>
        <end position="48"/>
    </location>
</feature>
<comment type="caution">
    <text evidence="2">The sequence shown here is derived from an EMBL/GenBank/DDBJ whole genome shotgun (WGS) entry which is preliminary data.</text>
</comment>
<sequence>MSHDLPPMTSAFATDKEAEAYERWLRGKVRASMQDGRQGIAHDDVMAEVESIIRAAEAGLAANRS</sequence>
<dbReference type="Pfam" id="PF21217">
    <property type="entry name" value="PaaA2"/>
    <property type="match status" value="1"/>
</dbReference>